<evidence type="ECO:0000313" key="1">
    <source>
        <dbReference type="EMBL" id="EOA83237.1"/>
    </source>
</evidence>
<dbReference type="OrthoDB" id="2445945at2759"/>
<proteinExistence type="predicted"/>
<reference evidence="1 2" key="2">
    <citation type="journal article" date="2013" name="PLoS Genet.">
        <title>Comparative genome structure, secondary metabolite, and effector coding capacity across Cochliobolus pathogens.</title>
        <authorList>
            <person name="Condon B.J."/>
            <person name="Leng Y."/>
            <person name="Wu D."/>
            <person name="Bushley K.E."/>
            <person name="Ohm R.A."/>
            <person name="Otillar R."/>
            <person name="Martin J."/>
            <person name="Schackwitz W."/>
            <person name="Grimwood J."/>
            <person name="MohdZainudin N."/>
            <person name="Xue C."/>
            <person name="Wang R."/>
            <person name="Manning V.A."/>
            <person name="Dhillon B."/>
            <person name="Tu Z.J."/>
            <person name="Steffenson B.J."/>
            <person name="Salamov A."/>
            <person name="Sun H."/>
            <person name="Lowry S."/>
            <person name="LaButti K."/>
            <person name="Han J."/>
            <person name="Copeland A."/>
            <person name="Lindquist E."/>
            <person name="Barry K."/>
            <person name="Schmutz J."/>
            <person name="Baker S.E."/>
            <person name="Ciuffetti L.M."/>
            <person name="Grigoriev I.V."/>
            <person name="Zhong S."/>
            <person name="Turgeon B.G."/>
        </authorList>
    </citation>
    <scope>NUCLEOTIDE SEQUENCE [LARGE SCALE GENOMIC DNA]</scope>
    <source>
        <strain evidence="2">28A</strain>
    </source>
</reference>
<accession>R0K4H7</accession>
<dbReference type="AlphaFoldDB" id="R0K4H7"/>
<protein>
    <recommendedName>
        <fullName evidence="3">N-acetyltransferase domain-containing protein</fullName>
    </recommendedName>
</protein>
<keyword evidence="2" id="KW-1185">Reference proteome</keyword>
<dbReference type="Proteomes" id="UP000016935">
    <property type="component" value="Unassembled WGS sequence"/>
</dbReference>
<name>R0K4H7_EXST2</name>
<sequence>MASEITSTTTDKAATWQPLSTHDVPAVMHMANTMHASLPERAAVFEERIALFPRGCLGLFDASNRLCGYLISHPIRRGQAPALDSLLGEIPGDADQYYVHDLAIAAGFRGTGFAQRGVSGVLEGVASGYATSGLISVYGTGAFWARFGFGEVEEKDEEGGFADKIRGYGEDAVYLERKNG</sequence>
<reference evidence="1 2" key="1">
    <citation type="journal article" date="2012" name="PLoS Pathog.">
        <title>Diverse lifestyles and strategies of plant pathogenesis encoded in the genomes of eighteen Dothideomycetes fungi.</title>
        <authorList>
            <person name="Ohm R.A."/>
            <person name="Feau N."/>
            <person name="Henrissat B."/>
            <person name="Schoch C.L."/>
            <person name="Horwitz B.A."/>
            <person name="Barry K.W."/>
            <person name="Condon B.J."/>
            <person name="Copeland A.C."/>
            <person name="Dhillon B."/>
            <person name="Glaser F."/>
            <person name="Hesse C.N."/>
            <person name="Kosti I."/>
            <person name="LaButti K."/>
            <person name="Lindquist E.A."/>
            <person name="Lucas S."/>
            <person name="Salamov A.A."/>
            <person name="Bradshaw R.E."/>
            <person name="Ciuffetti L."/>
            <person name="Hamelin R.C."/>
            <person name="Kema G.H.J."/>
            <person name="Lawrence C."/>
            <person name="Scott J.A."/>
            <person name="Spatafora J.W."/>
            <person name="Turgeon B.G."/>
            <person name="de Wit P.J.G.M."/>
            <person name="Zhong S."/>
            <person name="Goodwin S.B."/>
            <person name="Grigoriev I.V."/>
        </authorList>
    </citation>
    <scope>NUCLEOTIDE SEQUENCE [LARGE SCALE GENOMIC DNA]</scope>
    <source>
        <strain evidence="2">28A</strain>
    </source>
</reference>
<dbReference type="RefSeq" id="XP_008028804.1">
    <property type="nucleotide sequence ID" value="XM_008030613.1"/>
</dbReference>
<dbReference type="SUPFAM" id="SSF55729">
    <property type="entry name" value="Acyl-CoA N-acyltransferases (Nat)"/>
    <property type="match status" value="1"/>
</dbReference>
<dbReference type="HOGENOM" id="CLU_099842_0_0_1"/>
<organism evidence="1 2">
    <name type="scientific">Exserohilum turcicum (strain 28A)</name>
    <name type="common">Northern leaf blight fungus</name>
    <name type="synonym">Setosphaeria turcica</name>
    <dbReference type="NCBI Taxonomy" id="671987"/>
    <lineage>
        <taxon>Eukaryota</taxon>
        <taxon>Fungi</taxon>
        <taxon>Dikarya</taxon>
        <taxon>Ascomycota</taxon>
        <taxon>Pezizomycotina</taxon>
        <taxon>Dothideomycetes</taxon>
        <taxon>Pleosporomycetidae</taxon>
        <taxon>Pleosporales</taxon>
        <taxon>Pleosporineae</taxon>
        <taxon>Pleosporaceae</taxon>
        <taxon>Exserohilum</taxon>
    </lineage>
</organism>
<evidence type="ECO:0000313" key="2">
    <source>
        <dbReference type="Proteomes" id="UP000016935"/>
    </source>
</evidence>
<dbReference type="eggNOG" id="ENOG502SE0Y">
    <property type="taxonomic scope" value="Eukaryota"/>
</dbReference>
<dbReference type="EMBL" id="KB908833">
    <property type="protein sequence ID" value="EOA83237.1"/>
    <property type="molecule type" value="Genomic_DNA"/>
</dbReference>
<dbReference type="InterPro" id="IPR016181">
    <property type="entry name" value="Acyl_CoA_acyltransferase"/>
</dbReference>
<dbReference type="GeneID" id="19403794"/>
<evidence type="ECO:0008006" key="3">
    <source>
        <dbReference type="Google" id="ProtNLM"/>
    </source>
</evidence>
<gene>
    <name evidence="1" type="ORF">SETTUDRAFT_33548</name>
</gene>
<dbReference type="Gene3D" id="3.40.630.30">
    <property type="match status" value="1"/>
</dbReference>